<name>A0A7W5CA69_9BACL</name>
<evidence type="ECO:0000313" key="3">
    <source>
        <dbReference type="EMBL" id="MBB3154008.1"/>
    </source>
</evidence>
<comment type="similarity">
    <text evidence="1">Belongs to the YciI family.</text>
</comment>
<evidence type="ECO:0000259" key="2">
    <source>
        <dbReference type="Pfam" id="PF03795"/>
    </source>
</evidence>
<dbReference type="Gene3D" id="3.30.70.1060">
    <property type="entry name" value="Dimeric alpha+beta barrel"/>
    <property type="match status" value="1"/>
</dbReference>
<evidence type="ECO:0000256" key="1">
    <source>
        <dbReference type="ARBA" id="ARBA00007689"/>
    </source>
</evidence>
<comment type="caution">
    <text evidence="3">The sequence shown here is derived from an EMBL/GenBank/DDBJ whole genome shotgun (WGS) entry which is preliminary data.</text>
</comment>
<dbReference type="Proteomes" id="UP000518605">
    <property type="component" value="Unassembled WGS sequence"/>
</dbReference>
<dbReference type="Pfam" id="PF03795">
    <property type="entry name" value="YCII"/>
    <property type="match status" value="1"/>
</dbReference>
<keyword evidence="4" id="KW-1185">Reference proteome</keyword>
<dbReference type="EMBL" id="JACHXW010000013">
    <property type="protein sequence ID" value="MBB3154008.1"/>
    <property type="molecule type" value="Genomic_DNA"/>
</dbReference>
<dbReference type="InterPro" id="IPR005545">
    <property type="entry name" value="YCII"/>
</dbReference>
<reference evidence="3 4" key="1">
    <citation type="submission" date="2020-08" db="EMBL/GenBank/DDBJ databases">
        <title>Genomic Encyclopedia of Type Strains, Phase III (KMG-III): the genomes of soil and plant-associated and newly described type strains.</title>
        <authorList>
            <person name="Whitman W."/>
        </authorList>
    </citation>
    <scope>NUCLEOTIDE SEQUENCE [LARGE SCALE GENOMIC DNA]</scope>
    <source>
        <strain evidence="3 4">CECT 8234</strain>
    </source>
</reference>
<protein>
    <recommendedName>
        <fullName evidence="2">YCII-related domain-containing protein</fullName>
    </recommendedName>
</protein>
<dbReference type="InterPro" id="IPR011008">
    <property type="entry name" value="Dimeric_a/b-barrel"/>
</dbReference>
<dbReference type="SUPFAM" id="SSF54909">
    <property type="entry name" value="Dimeric alpha+beta barrel"/>
    <property type="match status" value="1"/>
</dbReference>
<dbReference type="PANTHER" id="PTHR35174:SF4">
    <property type="entry name" value="BLL7163 PROTEIN"/>
    <property type="match status" value="1"/>
</dbReference>
<accession>A0A7W5CA69</accession>
<feature type="domain" description="YCII-related" evidence="2">
    <location>
        <begin position="1"/>
        <end position="103"/>
    </location>
</feature>
<sequence>MRYMLIVKATKYSEAGVRPSDELIASMSAFNEALASAGKLLAVEGLQPSASGLRISYAEHGELPQVLAGPFEELHELIAGFTLIDVESEEEAIRWALRMPNPSGCGKGEIELRLLREEAGLLNNSKGLALEADLRDQLGMLKRS</sequence>
<dbReference type="AlphaFoldDB" id="A0A7W5CA69"/>
<dbReference type="PANTHER" id="PTHR35174">
    <property type="entry name" value="BLL7171 PROTEIN-RELATED"/>
    <property type="match status" value="1"/>
</dbReference>
<gene>
    <name evidence="3" type="ORF">FHS16_004084</name>
</gene>
<proteinExistence type="inferred from homology"/>
<organism evidence="3 4">
    <name type="scientific">Paenibacillus endophyticus</name>
    <dbReference type="NCBI Taxonomy" id="1294268"/>
    <lineage>
        <taxon>Bacteria</taxon>
        <taxon>Bacillati</taxon>
        <taxon>Bacillota</taxon>
        <taxon>Bacilli</taxon>
        <taxon>Bacillales</taxon>
        <taxon>Paenibacillaceae</taxon>
        <taxon>Paenibacillus</taxon>
    </lineage>
</organism>
<evidence type="ECO:0000313" key="4">
    <source>
        <dbReference type="Proteomes" id="UP000518605"/>
    </source>
</evidence>
<dbReference type="RefSeq" id="WP_183566647.1">
    <property type="nucleotide sequence ID" value="NZ_CBCSLB010000013.1"/>
</dbReference>